<organism evidence="4 5">
    <name type="scientific">Halioxenophilus aromaticivorans</name>
    <dbReference type="NCBI Taxonomy" id="1306992"/>
    <lineage>
        <taxon>Bacteria</taxon>
        <taxon>Pseudomonadati</taxon>
        <taxon>Pseudomonadota</taxon>
        <taxon>Gammaproteobacteria</taxon>
        <taxon>Alteromonadales</taxon>
        <taxon>Alteromonadaceae</taxon>
        <taxon>Halioxenophilus</taxon>
    </lineage>
</organism>
<dbReference type="Pfam" id="PF08448">
    <property type="entry name" value="PAS_4"/>
    <property type="match status" value="1"/>
</dbReference>
<evidence type="ECO:0000259" key="3">
    <source>
        <dbReference type="PROSITE" id="PS50887"/>
    </source>
</evidence>
<dbReference type="InterPro" id="IPR029787">
    <property type="entry name" value="Nucleotide_cyclase"/>
</dbReference>
<keyword evidence="5" id="KW-1185">Reference proteome</keyword>
<gene>
    <name evidence="4" type="ORF">GCM10025791_17020</name>
</gene>
<dbReference type="InterPro" id="IPR043128">
    <property type="entry name" value="Rev_trsase/Diguanyl_cyclase"/>
</dbReference>
<dbReference type="PROSITE" id="PS50887">
    <property type="entry name" value="GGDEF"/>
    <property type="match status" value="1"/>
</dbReference>
<feature type="transmembrane region" description="Helical" evidence="2">
    <location>
        <begin position="146"/>
        <end position="174"/>
    </location>
</feature>
<name>A0AAV3U0M1_9ALTE</name>
<reference evidence="5" key="1">
    <citation type="journal article" date="2019" name="Int. J. Syst. Evol. Microbiol.">
        <title>The Global Catalogue of Microorganisms (GCM) 10K type strain sequencing project: providing services to taxonomists for standard genome sequencing and annotation.</title>
        <authorList>
            <consortium name="The Broad Institute Genomics Platform"/>
            <consortium name="The Broad Institute Genome Sequencing Center for Infectious Disease"/>
            <person name="Wu L."/>
            <person name="Ma J."/>
        </authorList>
    </citation>
    <scope>NUCLEOTIDE SEQUENCE [LARGE SCALE GENOMIC DNA]</scope>
    <source>
        <strain evidence="5">JCM 19134</strain>
    </source>
</reference>
<dbReference type="InterPro" id="IPR000160">
    <property type="entry name" value="GGDEF_dom"/>
</dbReference>
<dbReference type="PANTHER" id="PTHR44757:SF2">
    <property type="entry name" value="BIOFILM ARCHITECTURE MAINTENANCE PROTEIN MBAA"/>
    <property type="match status" value="1"/>
</dbReference>
<evidence type="ECO:0000313" key="4">
    <source>
        <dbReference type="EMBL" id="GAA4939409.1"/>
    </source>
</evidence>
<dbReference type="GO" id="GO:0003824">
    <property type="term" value="F:catalytic activity"/>
    <property type="evidence" value="ECO:0007669"/>
    <property type="project" value="UniProtKB-ARBA"/>
</dbReference>
<keyword evidence="2" id="KW-0812">Transmembrane</keyword>
<evidence type="ECO:0000256" key="1">
    <source>
        <dbReference type="ARBA" id="ARBA00001946"/>
    </source>
</evidence>
<dbReference type="InterPro" id="IPR000014">
    <property type="entry name" value="PAS"/>
</dbReference>
<dbReference type="AlphaFoldDB" id="A0AAV3U0M1"/>
<dbReference type="CDD" id="cd01949">
    <property type="entry name" value="GGDEF"/>
    <property type="match status" value="1"/>
</dbReference>
<dbReference type="InterPro" id="IPR052155">
    <property type="entry name" value="Biofilm_reg_signaling"/>
</dbReference>
<dbReference type="Pfam" id="PF00990">
    <property type="entry name" value="GGDEF"/>
    <property type="match status" value="1"/>
</dbReference>
<proteinExistence type="predicted"/>
<dbReference type="SMART" id="SM00267">
    <property type="entry name" value="GGDEF"/>
    <property type="match status" value="1"/>
</dbReference>
<dbReference type="SUPFAM" id="SSF55785">
    <property type="entry name" value="PYP-like sensor domain (PAS domain)"/>
    <property type="match status" value="1"/>
</dbReference>
<feature type="domain" description="GGDEF" evidence="3">
    <location>
        <begin position="390"/>
        <end position="524"/>
    </location>
</feature>
<dbReference type="PANTHER" id="PTHR44757">
    <property type="entry name" value="DIGUANYLATE CYCLASE DGCP"/>
    <property type="match status" value="1"/>
</dbReference>
<evidence type="ECO:0000256" key="2">
    <source>
        <dbReference type="SAM" id="Phobius"/>
    </source>
</evidence>
<dbReference type="FunFam" id="3.30.70.270:FF:000001">
    <property type="entry name" value="Diguanylate cyclase domain protein"/>
    <property type="match status" value="1"/>
</dbReference>
<evidence type="ECO:0000313" key="5">
    <source>
        <dbReference type="Proteomes" id="UP001409585"/>
    </source>
</evidence>
<comment type="cofactor">
    <cofactor evidence="1">
        <name>Mg(2+)</name>
        <dbReference type="ChEBI" id="CHEBI:18420"/>
    </cofactor>
</comment>
<dbReference type="Proteomes" id="UP001409585">
    <property type="component" value="Unassembled WGS sequence"/>
</dbReference>
<dbReference type="NCBIfam" id="TIGR00229">
    <property type="entry name" value="sensory_box"/>
    <property type="match status" value="1"/>
</dbReference>
<dbReference type="EMBL" id="BAABLX010000009">
    <property type="protein sequence ID" value="GAA4939409.1"/>
    <property type="molecule type" value="Genomic_DNA"/>
</dbReference>
<keyword evidence="2" id="KW-0472">Membrane</keyword>
<keyword evidence="2" id="KW-1133">Transmembrane helix</keyword>
<feature type="transmembrane region" description="Helical" evidence="2">
    <location>
        <begin position="16"/>
        <end position="35"/>
    </location>
</feature>
<dbReference type="InterPro" id="IPR013656">
    <property type="entry name" value="PAS_4"/>
</dbReference>
<accession>A0AAV3U0M1</accession>
<dbReference type="Gene3D" id="3.30.70.270">
    <property type="match status" value="1"/>
</dbReference>
<dbReference type="RefSeq" id="WP_345420090.1">
    <property type="nucleotide sequence ID" value="NZ_AP031496.1"/>
</dbReference>
<protein>
    <recommendedName>
        <fullName evidence="3">GGDEF domain-containing protein</fullName>
    </recommendedName>
</protein>
<dbReference type="Gene3D" id="3.30.450.20">
    <property type="entry name" value="PAS domain"/>
    <property type="match status" value="1"/>
</dbReference>
<dbReference type="InterPro" id="IPR035965">
    <property type="entry name" value="PAS-like_dom_sf"/>
</dbReference>
<dbReference type="NCBIfam" id="TIGR00254">
    <property type="entry name" value="GGDEF"/>
    <property type="match status" value="1"/>
</dbReference>
<sequence length="541" mass="59381">MPLRFHNSLVYRALKFFLLLIAVIGGIALVVNYSLASAEIKHRSLSQIKEVLNAIEPSAQISAYLNDKSIAREIGRGLIKNPIISQVDLINSDGHPLVSISRGKRYTDSDTKVQRRLSSPFDSSVAVGTLSVVLDSDKLNQEKMRYLISVLAPTFLQTLAVAIAMVWTGLAVLLPKVRVFLKDIEDLEVQNGQKLDANKYQVGGEIARITEYINGLIDRMFAALNSERELRQASETQHKQIAAIIENARSGIFVADKTGKLLSLNQACQAIGLRHGNALSPGCNIVDMLPPSLDGASNQITKCLGKAQKLHLEIFLPPQNGKREMWLQLNLTPIDQDTAQGVINDITALKSESIAAQTLARTDPLTQLGNRLGFETEFNRRLANTGDGKQSLTLMSIDLDQFKAVNDTYGHDTGDQVLIYVAHQLQQITRNSDYICRMGGDEFNIVLDDISQEMSAKLAGRIVGRLQEAIVLQPDQSVQIGASIGVVFVPKGGKVLADDLLRKADKTMYQVKHGGRNNFAVVNFVDNTNELSDSKEHTSTG</sequence>
<dbReference type="SUPFAM" id="SSF55073">
    <property type="entry name" value="Nucleotide cyclase"/>
    <property type="match status" value="1"/>
</dbReference>
<comment type="caution">
    <text evidence="4">The sequence shown here is derived from an EMBL/GenBank/DDBJ whole genome shotgun (WGS) entry which is preliminary data.</text>
</comment>